<keyword evidence="2 10" id="KW-0812">Transmembrane</keyword>
<dbReference type="Pfam" id="PF13639">
    <property type="entry name" value="zf-RING_2"/>
    <property type="match status" value="1"/>
</dbReference>
<feature type="transmembrane region" description="Helical" evidence="10">
    <location>
        <begin position="195"/>
        <end position="221"/>
    </location>
</feature>
<dbReference type="GO" id="GO:0008270">
    <property type="term" value="F:zinc ion binding"/>
    <property type="evidence" value="ECO:0007669"/>
    <property type="project" value="UniProtKB-KW"/>
</dbReference>
<dbReference type="PANTHER" id="PTHR46539:SF1">
    <property type="entry name" value="E3 UBIQUITIN-PROTEIN LIGASE ATL42"/>
    <property type="match status" value="1"/>
</dbReference>
<dbReference type="CDD" id="cd16454">
    <property type="entry name" value="RING-H2_PA-TM-RING"/>
    <property type="match status" value="1"/>
</dbReference>
<feature type="signal peptide" evidence="11">
    <location>
        <begin position="1"/>
        <end position="16"/>
    </location>
</feature>
<feature type="region of interest" description="Disordered" evidence="9">
    <location>
        <begin position="289"/>
        <end position="330"/>
    </location>
</feature>
<evidence type="ECO:0000256" key="7">
    <source>
        <dbReference type="ARBA" id="ARBA00023136"/>
    </source>
</evidence>
<dbReference type="PANTHER" id="PTHR46539">
    <property type="entry name" value="E3 UBIQUITIN-PROTEIN LIGASE ATL42"/>
    <property type="match status" value="1"/>
</dbReference>
<feature type="region of interest" description="Disordered" evidence="9">
    <location>
        <begin position="407"/>
        <end position="435"/>
    </location>
</feature>
<keyword evidence="6 10" id="KW-1133">Transmembrane helix</keyword>
<evidence type="ECO:0000256" key="11">
    <source>
        <dbReference type="SAM" id="SignalP"/>
    </source>
</evidence>
<evidence type="ECO:0000313" key="14">
    <source>
        <dbReference type="Proteomes" id="UP000758155"/>
    </source>
</evidence>
<name>A0A9P4WMY4_9PLEO</name>
<keyword evidence="5" id="KW-0862">Zinc</keyword>
<evidence type="ECO:0000256" key="1">
    <source>
        <dbReference type="ARBA" id="ARBA00004370"/>
    </source>
</evidence>
<keyword evidence="11" id="KW-0732">Signal</keyword>
<evidence type="ECO:0000256" key="5">
    <source>
        <dbReference type="ARBA" id="ARBA00022833"/>
    </source>
</evidence>
<evidence type="ECO:0000259" key="12">
    <source>
        <dbReference type="PROSITE" id="PS50089"/>
    </source>
</evidence>
<comment type="subcellular location">
    <subcellularLocation>
        <location evidence="1">Membrane</location>
    </subcellularLocation>
</comment>
<keyword evidence="7 10" id="KW-0472">Membrane</keyword>
<dbReference type="InterPro" id="IPR001841">
    <property type="entry name" value="Znf_RING"/>
</dbReference>
<feature type="region of interest" description="Disordered" evidence="9">
    <location>
        <begin position="467"/>
        <end position="524"/>
    </location>
</feature>
<feature type="domain" description="RING-type" evidence="12">
    <location>
        <begin position="359"/>
        <end position="401"/>
    </location>
</feature>
<feature type="chain" id="PRO_5040179384" description="RING-type domain-containing protein" evidence="11">
    <location>
        <begin position="17"/>
        <end position="524"/>
    </location>
</feature>
<dbReference type="AlphaFoldDB" id="A0A9P4WMY4"/>
<dbReference type="SMART" id="SM00184">
    <property type="entry name" value="RING"/>
    <property type="match status" value="1"/>
</dbReference>
<feature type="compositionally biased region" description="Low complexity" evidence="9">
    <location>
        <begin position="311"/>
        <end position="330"/>
    </location>
</feature>
<keyword evidence="14" id="KW-1185">Reference proteome</keyword>
<evidence type="ECO:0000256" key="10">
    <source>
        <dbReference type="SAM" id="Phobius"/>
    </source>
</evidence>
<dbReference type="InterPro" id="IPR013083">
    <property type="entry name" value="Znf_RING/FYVE/PHD"/>
</dbReference>
<feature type="compositionally biased region" description="Low complexity" evidence="9">
    <location>
        <begin position="289"/>
        <end position="305"/>
    </location>
</feature>
<proteinExistence type="predicted"/>
<sequence>MLLSAALGMLAAVASASITPSNTSTVNSRYFQGTLPLQGPQNGQQIAELIPLTRQGAQQSIEGNLYRTNGSTVGNISDGEIAYISCDPADYPGFVDAQGIFNQAYENGNANISGVILYSTVTDYCDYDDDNGNMQDFSVLSMTNKTDAAAVLAQIDDLAVHMKYFVQVQGRGNTNANNGNNYQQQNPLGPSPSTAVAMIILYSITGIITALFLIIILTGAIRAHRHPERYGPRNVLGRPRQSRAKGLGRAILDTIPIIKFGEKEPAKPADVELGSTSEARNIDGADDTTAAAAVPAATTPTATETSKNETTEPTTETTSESLPTPAVTDQPEGISAAVAPAAVAGANAAEASNEDTLGCTICTEDFEKGQDIRVLPCDHKFHPECVDPWLLNVSGTCPLCRVDLRPTKTNESSNSQGDELAPPLNPEAESSSHRRPHLRDILFFRSHPDAPAEDRISALRRLREQRRNHSGDVAEGNANASAEDIARGDRRSRRISTRLSDVFSGRTRRGTSPTQPEGAGGSAA</sequence>
<evidence type="ECO:0000256" key="8">
    <source>
        <dbReference type="PROSITE-ProRule" id="PRU00175"/>
    </source>
</evidence>
<evidence type="ECO:0000256" key="6">
    <source>
        <dbReference type="ARBA" id="ARBA00022989"/>
    </source>
</evidence>
<reference evidence="13" key="1">
    <citation type="submission" date="2019-04" db="EMBL/GenBank/DDBJ databases">
        <title>Sequencing of skin fungus with MAO and IRED activity.</title>
        <authorList>
            <person name="Marsaioli A.J."/>
            <person name="Bonatto J.M.C."/>
            <person name="Reis Junior O."/>
        </authorList>
    </citation>
    <scope>NUCLEOTIDE SEQUENCE</scope>
    <source>
        <strain evidence="13">28M1</strain>
    </source>
</reference>
<dbReference type="GO" id="GO:0016020">
    <property type="term" value="C:membrane"/>
    <property type="evidence" value="ECO:0007669"/>
    <property type="project" value="UniProtKB-SubCell"/>
</dbReference>
<dbReference type="PROSITE" id="PS50089">
    <property type="entry name" value="ZF_RING_2"/>
    <property type="match status" value="1"/>
</dbReference>
<dbReference type="EMBL" id="SWKV01000043">
    <property type="protein sequence ID" value="KAF3037315.1"/>
    <property type="molecule type" value="Genomic_DNA"/>
</dbReference>
<gene>
    <name evidence="13" type="ORF">E8E12_002511</name>
</gene>
<evidence type="ECO:0000256" key="4">
    <source>
        <dbReference type="ARBA" id="ARBA00022771"/>
    </source>
</evidence>
<accession>A0A9P4WMY4</accession>
<evidence type="ECO:0000256" key="2">
    <source>
        <dbReference type="ARBA" id="ARBA00022692"/>
    </source>
</evidence>
<evidence type="ECO:0000256" key="3">
    <source>
        <dbReference type="ARBA" id="ARBA00022723"/>
    </source>
</evidence>
<dbReference type="SUPFAM" id="SSF57850">
    <property type="entry name" value="RING/U-box"/>
    <property type="match status" value="1"/>
</dbReference>
<protein>
    <recommendedName>
        <fullName evidence="12">RING-type domain-containing protein</fullName>
    </recommendedName>
</protein>
<keyword evidence="3" id="KW-0479">Metal-binding</keyword>
<evidence type="ECO:0000256" key="9">
    <source>
        <dbReference type="SAM" id="MobiDB-lite"/>
    </source>
</evidence>
<dbReference type="OrthoDB" id="8062037at2759"/>
<dbReference type="Gene3D" id="3.30.40.10">
    <property type="entry name" value="Zinc/RING finger domain, C3HC4 (zinc finger)"/>
    <property type="match status" value="1"/>
</dbReference>
<comment type="caution">
    <text evidence="13">The sequence shown here is derived from an EMBL/GenBank/DDBJ whole genome shotgun (WGS) entry which is preliminary data.</text>
</comment>
<dbReference type="Proteomes" id="UP000758155">
    <property type="component" value="Unassembled WGS sequence"/>
</dbReference>
<evidence type="ECO:0000313" key="13">
    <source>
        <dbReference type="EMBL" id="KAF3037315.1"/>
    </source>
</evidence>
<organism evidence="13 14">
    <name type="scientific">Didymella heteroderae</name>
    <dbReference type="NCBI Taxonomy" id="1769908"/>
    <lineage>
        <taxon>Eukaryota</taxon>
        <taxon>Fungi</taxon>
        <taxon>Dikarya</taxon>
        <taxon>Ascomycota</taxon>
        <taxon>Pezizomycotina</taxon>
        <taxon>Dothideomycetes</taxon>
        <taxon>Pleosporomycetidae</taxon>
        <taxon>Pleosporales</taxon>
        <taxon>Pleosporineae</taxon>
        <taxon>Didymellaceae</taxon>
        <taxon>Didymella</taxon>
    </lineage>
</organism>
<keyword evidence="4 8" id="KW-0863">Zinc-finger</keyword>